<dbReference type="InterPro" id="IPR009282">
    <property type="entry name" value="DUF937"/>
</dbReference>
<protein>
    <submittedName>
        <fullName evidence="2">DUF937 domain-containing protein</fullName>
    </submittedName>
</protein>
<dbReference type="Proteomes" id="UP001321492">
    <property type="component" value="Unassembled WGS sequence"/>
</dbReference>
<reference evidence="2 3" key="1">
    <citation type="submission" date="2023-05" db="EMBL/GenBank/DDBJ databases">
        <title>Chelatococcus sp. nov., a moderately thermophilic bacterium isolated from hot spring microbial mat.</title>
        <authorList>
            <person name="Hu C.-J."/>
            <person name="Li W.-J."/>
        </authorList>
    </citation>
    <scope>NUCLEOTIDE SEQUENCE [LARGE SCALE GENOMIC DNA]</scope>
    <source>
        <strain evidence="2 3">SYSU G07232</strain>
    </source>
</reference>
<dbReference type="RefSeq" id="WP_283742004.1">
    <property type="nucleotide sequence ID" value="NZ_JASJEV010000015.1"/>
</dbReference>
<evidence type="ECO:0000256" key="1">
    <source>
        <dbReference type="SAM" id="MobiDB-lite"/>
    </source>
</evidence>
<accession>A0ABT7AKV4</accession>
<name>A0ABT7AKV4_9HYPH</name>
<keyword evidence="3" id="KW-1185">Reference proteome</keyword>
<proteinExistence type="predicted"/>
<dbReference type="EMBL" id="JASJEV010000015">
    <property type="protein sequence ID" value="MDJ1160004.1"/>
    <property type="molecule type" value="Genomic_DNA"/>
</dbReference>
<dbReference type="Pfam" id="PF06078">
    <property type="entry name" value="DUF937"/>
    <property type="match status" value="1"/>
</dbReference>
<feature type="region of interest" description="Disordered" evidence="1">
    <location>
        <begin position="244"/>
        <end position="278"/>
    </location>
</feature>
<feature type="compositionally biased region" description="Pro residues" evidence="1">
    <location>
        <begin position="205"/>
        <end position="214"/>
    </location>
</feature>
<evidence type="ECO:0000313" key="3">
    <source>
        <dbReference type="Proteomes" id="UP001321492"/>
    </source>
</evidence>
<organism evidence="2 3">
    <name type="scientific">Chelatococcus albus</name>
    <dbReference type="NCBI Taxonomy" id="3047466"/>
    <lineage>
        <taxon>Bacteria</taxon>
        <taxon>Pseudomonadati</taxon>
        <taxon>Pseudomonadota</taxon>
        <taxon>Alphaproteobacteria</taxon>
        <taxon>Hyphomicrobiales</taxon>
        <taxon>Chelatococcaceae</taxon>
        <taxon>Chelatococcus</taxon>
    </lineage>
</organism>
<feature type="region of interest" description="Disordered" evidence="1">
    <location>
        <begin position="197"/>
        <end position="232"/>
    </location>
</feature>
<gene>
    <name evidence="2" type="ORF">QNA08_17460</name>
</gene>
<sequence length="314" mass="32279">MFNLFEIIQAAQGGHAMDNLARQYGLTPDQVQRAVEALLPAFSLGLQRNVQDPASFLGTLGLMGSGRYADPFESARSAFSADAVQQGNDVLARLFGSKEVSRRIAAQAAVMSGIGQNILKQMLPVIAAMLMGGLFKSAADQGLGGVLGQLGGLFGGAGAQAAQPGREQAAGQGGAATTPADIFGQLSEMIQRGAMAGFPGGFGVPQPPAPPQSPPRESAGAPPHPFEALLGGLLGGMFGTGAAKEAAQPEPALQPEPPPEAPRAQAQGFDPAQFGLDPLTQMFETGRAVQDQNLAAMQAIFDEVLGPAPGRRRK</sequence>
<evidence type="ECO:0000313" key="2">
    <source>
        <dbReference type="EMBL" id="MDJ1160004.1"/>
    </source>
</evidence>
<comment type="caution">
    <text evidence="2">The sequence shown here is derived from an EMBL/GenBank/DDBJ whole genome shotgun (WGS) entry which is preliminary data.</text>
</comment>
<feature type="compositionally biased region" description="Pro residues" evidence="1">
    <location>
        <begin position="252"/>
        <end position="261"/>
    </location>
</feature>